<feature type="transmembrane region" description="Helical" evidence="1">
    <location>
        <begin position="37"/>
        <end position="57"/>
    </location>
</feature>
<keyword evidence="1" id="KW-0812">Transmembrane</keyword>
<organism evidence="3 4">
    <name type="scientific">Jiella pacifica</name>
    <dbReference type="NCBI Taxonomy" id="2696469"/>
    <lineage>
        <taxon>Bacteria</taxon>
        <taxon>Pseudomonadati</taxon>
        <taxon>Pseudomonadota</taxon>
        <taxon>Alphaproteobacteria</taxon>
        <taxon>Hyphomicrobiales</taxon>
        <taxon>Aurantimonadaceae</taxon>
        <taxon>Jiella</taxon>
    </lineage>
</organism>
<dbReference type="InterPro" id="IPR007038">
    <property type="entry name" value="HupE_UreJ"/>
</dbReference>
<protein>
    <submittedName>
        <fullName evidence="3">Protein hupE</fullName>
    </submittedName>
</protein>
<dbReference type="Pfam" id="PF04955">
    <property type="entry name" value="HupE_UreJ"/>
    <property type="match status" value="1"/>
</dbReference>
<evidence type="ECO:0000313" key="4">
    <source>
        <dbReference type="Proteomes" id="UP000469011"/>
    </source>
</evidence>
<feature type="transmembrane region" description="Helical" evidence="1">
    <location>
        <begin position="93"/>
        <end position="126"/>
    </location>
</feature>
<evidence type="ECO:0000313" key="3">
    <source>
        <dbReference type="EMBL" id="NDW05127.1"/>
    </source>
</evidence>
<accession>A0A6N9T1D3</accession>
<name>A0A6N9T1D3_9HYPH</name>
<feature type="transmembrane region" description="Helical" evidence="1">
    <location>
        <begin position="172"/>
        <end position="190"/>
    </location>
</feature>
<dbReference type="RefSeq" id="WP_163463373.1">
    <property type="nucleotide sequence ID" value="NZ_JAAAMG010000008.1"/>
</dbReference>
<keyword evidence="2" id="KW-0732">Signal</keyword>
<dbReference type="AlphaFoldDB" id="A0A6N9T1D3"/>
<keyword evidence="4" id="KW-1185">Reference proteome</keyword>
<feature type="transmembrane region" description="Helical" evidence="1">
    <location>
        <begin position="64"/>
        <end position="87"/>
    </location>
</feature>
<keyword evidence="1" id="KW-1133">Transmembrane helix</keyword>
<reference evidence="3 4" key="1">
    <citation type="submission" date="2020-01" db="EMBL/GenBank/DDBJ databases">
        <title>Jiella pacifica sp. nov.</title>
        <authorList>
            <person name="Xue Z."/>
            <person name="Zhu S."/>
            <person name="Chen J."/>
            <person name="Yang J."/>
        </authorList>
    </citation>
    <scope>NUCLEOTIDE SEQUENCE [LARGE SCALE GENOMIC DNA]</scope>
    <source>
        <strain evidence="3 4">40Bstr34</strain>
    </source>
</reference>
<dbReference type="Proteomes" id="UP000469011">
    <property type="component" value="Unassembled WGS sequence"/>
</dbReference>
<sequence>MPKRTLLAAAAVLATPLPALAHLNPAEHGSLLAGVSHPLTGIDHIVVMLLVGIWAATFKGAARFAIPAAFVGMMLVGFGLAMAGVSLPFVEPTIIASLVAVGLLIALAVRIPAVAAAAIVGVFAMFHGHAHGSELGAAGALSYACGFALATAALHGAGLWLGSAAVRHAQPMAIRAAGLFGAVAGLALFAA</sequence>
<keyword evidence="1" id="KW-0472">Membrane</keyword>
<evidence type="ECO:0000256" key="2">
    <source>
        <dbReference type="SAM" id="SignalP"/>
    </source>
</evidence>
<gene>
    <name evidence="3" type="ORF">GTK09_11890</name>
</gene>
<feature type="signal peptide" evidence="2">
    <location>
        <begin position="1"/>
        <end position="21"/>
    </location>
</feature>
<feature type="chain" id="PRO_5026984299" evidence="2">
    <location>
        <begin position="22"/>
        <end position="191"/>
    </location>
</feature>
<dbReference type="PIRSF" id="PIRSF016919">
    <property type="entry name" value="HupE_UreJ"/>
    <property type="match status" value="1"/>
</dbReference>
<proteinExistence type="predicted"/>
<evidence type="ECO:0000256" key="1">
    <source>
        <dbReference type="SAM" id="Phobius"/>
    </source>
</evidence>
<feature type="transmembrane region" description="Helical" evidence="1">
    <location>
        <begin position="138"/>
        <end position="160"/>
    </location>
</feature>
<comment type="caution">
    <text evidence="3">The sequence shown here is derived from an EMBL/GenBank/DDBJ whole genome shotgun (WGS) entry which is preliminary data.</text>
</comment>
<dbReference type="EMBL" id="JAAAMG010000008">
    <property type="protein sequence ID" value="NDW05127.1"/>
    <property type="molecule type" value="Genomic_DNA"/>
</dbReference>